<reference evidence="3" key="1">
    <citation type="submission" date="2025-08" db="UniProtKB">
        <authorList>
            <consortium name="RefSeq"/>
        </authorList>
    </citation>
    <scope>IDENTIFICATION</scope>
    <source>
        <tissue evidence="3">Testes</tissue>
    </source>
</reference>
<dbReference type="Gene3D" id="6.10.250.3140">
    <property type="match status" value="1"/>
</dbReference>
<gene>
    <name evidence="3" type="primary">LOC102810202</name>
</gene>
<evidence type="ECO:0000256" key="1">
    <source>
        <dbReference type="SAM" id="MobiDB-lite"/>
    </source>
</evidence>
<feature type="region of interest" description="Disordered" evidence="1">
    <location>
        <begin position="105"/>
        <end position="124"/>
    </location>
</feature>
<evidence type="ECO:0000313" key="3">
    <source>
        <dbReference type="RefSeq" id="XP_006815712.1"/>
    </source>
</evidence>
<evidence type="ECO:0000313" key="2">
    <source>
        <dbReference type="Proteomes" id="UP000694865"/>
    </source>
</evidence>
<name>A0ABM0M6S1_SACKO</name>
<accession>A0ABM0M6S1</accession>
<keyword evidence="2" id="KW-1185">Reference proteome</keyword>
<dbReference type="RefSeq" id="XP_006815712.1">
    <property type="nucleotide sequence ID" value="XM_006815649.1"/>
</dbReference>
<dbReference type="GeneID" id="102810202"/>
<organism evidence="2 3">
    <name type="scientific">Saccoglossus kowalevskii</name>
    <name type="common">Acorn worm</name>
    <dbReference type="NCBI Taxonomy" id="10224"/>
    <lineage>
        <taxon>Eukaryota</taxon>
        <taxon>Metazoa</taxon>
        <taxon>Hemichordata</taxon>
        <taxon>Enteropneusta</taxon>
        <taxon>Harrimaniidae</taxon>
        <taxon>Saccoglossus</taxon>
    </lineage>
</organism>
<sequence>MEATDCALNLEHIIFKDSKQSNIYRGKIFSKVAEINKATKSKELHYVLTSKSGNVTQSAKEESNSSDVGVSAVNVPQFKAPRFSRINPPATMGFQTASSLLLSKEQSVSPKDTDSDNNTSSDTKYPVTFQTARSLLVDGASTGVQKKKVSFLKDTETFKFSYYSDASADSDSVPESAVSKNVEVCNDDTDSADRTKASDSFTCCYGDRLTCVCGNSYCKQGQ</sequence>
<dbReference type="Proteomes" id="UP000694865">
    <property type="component" value="Unplaced"/>
</dbReference>
<proteinExistence type="predicted"/>
<protein>
    <submittedName>
        <fullName evidence="3">Uncharacterized protein LOC102810202</fullName>
    </submittedName>
</protein>